<gene>
    <name evidence="1" type="ORF">NUW54_g11728</name>
</gene>
<organism evidence="1 2">
    <name type="scientific">Trametes sanguinea</name>
    <dbReference type="NCBI Taxonomy" id="158606"/>
    <lineage>
        <taxon>Eukaryota</taxon>
        <taxon>Fungi</taxon>
        <taxon>Dikarya</taxon>
        <taxon>Basidiomycota</taxon>
        <taxon>Agaricomycotina</taxon>
        <taxon>Agaricomycetes</taxon>
        <taxon>Polyporales</taxon>
        <taxon>Polyporaceae</taxon>
        <taxon>Trametes</taxon>
    </lineage>
</organism>
<protein>
    <submittedName>
        <fullName evidence="1">Uncharacterized protein</fullName>
    </submittedName>
</protein>
<sequence>MVPHRSAGQIISYISTLLTIGNIIACTVLARQHRPSRHRHAEDALNYLLSRASEKWQAELLAIVLSIPTAFFVWGLLAFSAAILWDCFDATTISTRAAVGAASLFTAVLIILVVMNGKQLKQPTFFHSIPTQMKQKLKTFPIRKITIPLRRLTRFGTGIAAAAATKEGQSVPMTEVPTRGPHSV</sequence>
<keyword evidence="2" id="KW-1185">Reference proteome</keyword>
<reference evidence="1" key="1">
    <citation type="submission" date="2022-08" db="EMBL/GenBank/DDBJ databases">
        <title>Genome Sequence of Pycnoporus sanguineus.</title>
        <authorList>
            <person name="Buettner E."/>
        </authorList>
    </citation>
    <scope>NUCLEOTIDE SEQUENCE</scope>
    <source>
        <strain evidence="1">CG-C14</strain>
    </source>
</reference>
<accession>A0ACC1NA03</accession>
<comment type="caution">
    <text evidence="1">The sequence shown here is derived from an EMBL/GenBank/DDBJ whole genome shotgun (WGS) entry which is preliminary data.</text>
</comment>
<name>A0ACC1NA03_9APHY</name>
<evidence type="ECO:0000313" key="2">
    <source>
        <dbReference type="Proteomes" id="UP001144978"/>
    </source>
</evidence>
<proteinExistence type="predicted"/>
<dbReference type="EMBL" id="JANSHE010004695">
    <property type="protein sequence ID" value="KAJ2975456.1"/>
    <property type="molecule type" value="Genomic_DNA"/>
</dbReference>
<evidence type="ECO:0000313" key="1">
    <source>
        <dbReference type="EMBL" id="KAJ2975456.1"/>
    </source>
</evidence>
<dbReference type="Proteomes" id="UP001144978">
    <property type="component" value="Unassembled WGS sequence"/>
</dbReference>